<gene>
    <name evidence="4" type="ORF">THMIRHAM_14380</name>
</gene>
<dbReference type="SUPFAM" id="SSF51735">
    <property type="entry name" value="NAD(P)-binding Rossmann-fold domains"/>
    <property type="match status" value="1"/>
</dbReference>
<organism evidence="4 5">
    <name type="scientific">Thiomicrorhabdus immobilis</name>
    <dbReference type="NCBI Taxonomy" id="2791037"/>
    <lineage>
        <taxon>Bacteria</taxon>
        <taxon>Pseudomonadati</taxon>
        <taxon>Pseudomonadota</taxon>
        <taxon>Gammaproteobacteria</taxon>
        <taxon>Thiotrichales</taxon>
        <taxon>Piscirickettsiaceae</taxon>
        <taxon>Thiomicrorhabdus</taxon>
    </lineage>
</organism>
<dbReference type="InterPro" id="IPR036291">
    <property type="entry name" value="NAD(P)-bd_dom_sf"/>
</dbReference>
<dbReference type="PROSITE" id="PS00061">
    <property type="entry name" value="ADH_SHORT"/>
    <property type="match status" value="1"/>
</dbReference>
<comment type="similarity">
    <text evidence="1 3">Belongs to the short-chain dehydrogenases/reductases (SDR) family.</text>
</comment>
<evidence type="ECO:0000256" key="1">
    <source>
        <dbReference type="ARBA" id="ARBA00006484"/>
    </source>
</evidence>
<dbReference type="EMBL" id="AP024202">
    <property type="protein sequence ID" value="BCN93653.1"/>
    <property type="molecule type" value="Genomic_DNA"/>
</dbReference>
<evidence type="ECO:0000313" key="5">
    <source>
        <dbReference type="Proteomes" id="UP001054820"/>
    </source>
</evidence>
<dbReference type="PANTHER" id="PTHR42901:SF1">
    <property type="entry name" value="ALCOHOL DEHYDROGENASE"/>
    <property type="match status" value="1"/>
</dbReference>
<evidence type="ECO:0000313" key="4">
    <source>
        <dbReference type="EMBL" id="BCN93653.1"/>
    </source>
</evidence>
<dbReference type="InterPro" id="IPR002347">
    <property type="entry name" value="SDR_fam"/>
</dbReference>
<dbReference type="PRINTS" id="PR00081">
    <property type="entry name" value="GDHRDH"/>
</dbReference>
<dbReference type="InterPro" id="IPR020904">
    <property type="entry name" value="Sc_DH/Rdtase_CS"/>
</dbReference>
<dbReference type="PRINTS" id="PR00080">
    <property type="entry name" value="SDRFAMILY"/>
</dbReference>
<dbReference type="PANTHER" id="PTHR42901">
    <property type="entry name" value="ALCOHOL DEHYDROGENASE"/>
    <property type="match status" value="1"/>
</dbReference>
<accession>A0ABM7MDY1</accession>
<protein>
    <submittedName>
        <fullName evidence="4">NAD(P)-dependent oxidoreductase</fullName>
    </submittedName>
</protein>
<keyword evidence="2" id="KW-0560">Oxidoreductase</keyword>
<dbReference type="Gene3D" id="3.40.50.720">
    <property type="entry name" value="NAD(P)-binding Rossmann-like Domain"/>
    <property type="match status" value="1"/>
</dbReference>
<name>A0ABM7MDY1_9GAMM</name>
<keyword evidence="5" id="KW-1185">Reference proteome</keyword>
<dbReference type="Pfam" id="PF00106">
    <property type="entry name" value="adh_short"/>
    <property type="match status" value="1"/>
</dbReference>
<reference evidence="4" key="1">
    <citation type="journal article" date="2022" name="Arch. Microbiol.">
        <title>Thiomicrorhabdus immobilis sp. nov., a mesophilic sulfur-oxidizing bacterium isolated from sediment of a brackish lake in northern Japan.</title>
        <authorList>
            <person name="Kojima H."/>
            <person name="Mochizuki J."/>
            <person name="Kanda M."/>
            <person name="Watanabe T."/>
            <person name="Fukui M."/>
        </authorList>
    </citation>
    <scope>NUCLEOTIDE SEQUENCE</scope>
    <source>
        <strain evidence="4">Am19</strain>
    </source>
</reference>
<dbReference type="Proteomes" id="UP001054820">
    <property type="component" value="Chromosome"/>
</dbReference>
<evidence type="ECO:0000256" key="2">
    <source>
        <dbReference type="ARBA" id="ARBA00023002"/>
    </source>
</evidence>
<evidence type="ECO:0000256" key="3">
    <source>
        <dbReference type="RuleBase" id="RU000363"/>
    </source>
</evidence>
<sequence>MKNQVALITGASTGIGKATAQKLALEGVKLILLARREPLLKTLQAELSELTDCHIIACDINDHKTLLTELNQLPENFRNIDILINNAGLALGLNPAHETDWLDWQTMINTNCLSLAFLTRQILPGLVERNHGHIINIGSIAGSYAYKGANVYGATKAFVEQFSSNLRSDLLGTAIRVTNLEPGMLNESEFSLVRFKGDESRADDVYAGLTPLNAEDVAETIRWILTQPAHVNINRIEIMPVHQALAGPTTIKNL</sequence>
<dbReference type="RefSeq" id="WP_237260932.1">
    <property type="nucleotide sequence ID" value="NZ_AP024202.1"/>
</dbReference>
<proteinExistence type="inferred from homology"/>